<dbReference type="EMBL" id="AYKQ01000009">
    <property type="protein sequence ID" value="EWH33032.1"/>
    <property type="molecule type" value="Genomic_DNA"/>
</dbReference>
<evidence type="ECO:0000313" key="2">
    <source>
        <dbReference type="EMBL" id="EWH33032.1"/>
    </source>
</evidence>
<dbReference type="Proteomes" id="UP000023555">
    <property type="component" value="Unassembled WGS sequence"/>
</dbReference>
<dbReference type="AlphaFoldDB" id="W7RN87"/>
<feature type="transmembrane region" description="Helical" evidence="1">
    <location>
        <begin position="7"/>
        <end position="31"/>
    </location>
</feature>
<keyword evidence="1" id="KW-0812">Transmembrane</keyword>
<gene>
    <name evidence="2" type="ORF">P799_13355</name>
</gene>
<name>W7RN87_LYSSH</name>
<evidence type="ECO:0000313" key="3">
    <source>
        <dbReference type="Proteomes" id="UP000023555"/>
    </source>
</evidence>
<reference evidence="2 3" key="1">
    <citation type="journal article" date="2015" name="Stand. Genomic Sci.">
        <title>Genome sequence and description of the mosquitocidal and heavy metal tolerant strain Lysinibacillus sphaericus CBAM5.</title>
        <authorList>
            <person name="Pena-Montenegro T.D."/>
            <person name="Lozano L."/>
            <person name="Dussan J."/>
        </authorList>
    </citation>
    <scope>NUCLEOTIDE SEQUENCE [LARGE SCALE GENOMIC DNA]</scope>
    <source>
        <strain evidence="2">CBAM5</strain>
    </source>
</reference>
<evidence type="ECO:0000256" key="1">
    <source>
        <dbReference type="SAM" id="Phobius"/>
    </source>
</evidence>
<keyword evidence="1" id="KW-1133">Transmembrane helix</keyword>
<organism evidence="2 3">
    <name type="scientific">Lysinibacillus sphaericus CBAM5</name>
    <dbReference type="NCBI Taxonomy" id="1400869"/>
    <lineage>
        <taxon>Bacteria</taxon>
        <taxon>Bacillati</taxon>
        <taxon>Bacillota</taxon>
        <taxon>Bacilli</taxon>
        <taxon>Bacillales</taxon>
        <taxon>Bacillaceae</taxon>
        <taxon>Lysinibacillus</taxon>
    </lineage>
</organism>
<feature type="transmembrane region" description="Helical" evidence="1">
    <location>
        <begin position="37"/>
        <end position="58"/>
    </location>
</feature>
<proteinExistence type="predicted"/>
<sequence length="67" mass="7317">MSKGVSILMNLLMVIFGLVAILAVVGTFQAIKEKNLLSVVFNLLSAVVFGWFVIMTIVHSGYPPKLH</sequence>
<dbReference type="InterPro" id="IPR024490">
    <property type="entry name" value="DUF2759"/>
</dbReference>
<comment type="caution">
    <text evidence="2">The sequence shown here is derived from an EMBL/GenBank/DDBJ whole genome shotgun (WGS) entry which is preliminary data.</text>
</comment>
<protein>
    <submittedName>
        <fullName evidence="2">Membrane protein</fullName>
    </submittedName>
</protein>
<dbReference type="Pfam" id="PF10958">
    <property type="entry name" value="DUF2759"/>
    <property type="match status" value="1"/>
</dbReference>
<accession>W7RN87</accession>
<dbReference type="HOGENOM" id="CLU_178443_2_0_9"/>
<keyword evidence="1" id="KW-0472">Membrane</keyword>